<name>A0ABP3WSP4_9ALTE</name>
<keyword evidence="1" id="KW-0812">Transmembrane</keyword>
<dbReference type="InterPro" id="IPR036249">
    <property type="entry name" value="Thioredoxin-like_sf"/>
</dbReference>
<keyword evidence="1" id="KW-0472">Membrane</keyword>
<sequence>MTEVNPKPKSKTPMLMVVVFVLPVVLAYFALQFDWFNKASTNRGELLSPTLDLTPVSSDLEAKWRLLYVMPQNCSASCENALYSINQIWVALGKESDRVEPLVLLTEDSERPENTEMNNHPHIQVLTTSRQNVNKVFKDGATDGIFIVDTLGNIILKYSLKQQQEEAIQQSRDILADLRKVLKLSRIG</sequence>
<comment type="caution">
    <text evidence="2">The sequence shown here is derived from an EMBL/GenBank/DDBJ whole genome shotgun (WGS) entry which is preliminary data.</text>
</comment>
<dbReference type="Gene3D" id="3.40.30.10">
    <property type="entry name" value="Glutaredoxin"/>
    <property type="match status" value="1"/>
</dbReference>
<evidence type="ECO:0000313" key="3">
    <source>
        <dbReference type="Proteomes" id="UP001500359"/>
    </source>
</evidence>
<dbReference type="EMBL" id="BAAAFD010000002">
    <property type="protein sequence ID" value="GAA0855003.1"/>
    <property type="molecule type" value="Genomic_DNA"/>
</dbReference>
<evidence type="ECO:0000256" key="1">
    <source>
        <dbReference type="SAM" id="Phobius"/>
    </source>
</evidence>
<proteinExistence type="predicted"/>
<evidence type="ECO:0000313" key="2">
    <source>
        <dbReference type="EMBL" id="GAA0855003.1"/>
    </source>
</evidence>
<dbReference type="SUPFAM" id="SSF52833">
    <property type="entry name" value="Thioredoxin-like"/>
    <property type="match status" value="1"/>
</dbReference>
<feature type="transmembrane region" description="Helical" evidence="1">
    <location>
        <begin position="12"/>
        <end position="31"/>
    </location>
</feature>
<protein>
    <recommendedName>
        <fullName evidence="4">Cytochrome oxidase Cu insertion factor, SCO1/SenC/PrrC family</fullName>
    </recommendedName>
</protein>
<gene>
    <name evidence="2" type="ORF">GCM10009114_12800</name>
</gene>
<evidence type="ECO:0008006" key="4">
    <source>
        <dbReference type="Google" id="ProtNLM"/>
    </source>
</evidence>
<keyword evidence="1" id="KW-1133">Transmembrane helix</keyword>
<accession>A0ABP3WSP4</accession>
<dbReference type="RefSeq" id="WP_343857727.1">
    <property type="nucleotide sequence ID" value="NZ_BAAAFD010000002.1"/>
</dbReference>
<reference evidence="3" key="1">
    <citation type="journal article" date="2019" name="Int. J. Syst. Evol. Microbiol.">
        <title>The Global Catalogue of Microorganisms (GCM) 10K type strain sequencing project: providing services to taxonomists for standard genome sequencing and annotation.</title>
        <authorList>
            <consortium name="The Broad Institute Genomics Platform"/>
            <consortium name="The Broad Institute Genome Sequencing Center for Infectious Disease"/>
            <person name="Wu L."/>
            <person name="Ma J."/>
        </authorList>
    </citation>
    <scope>NUCLEOTIDE SEQUENCE [LARGE SCALE GENOMIC DNA]</scope>
    <source>
        <strain evidence="3">JCM 15896</strain>
    </source>
</reference>
<organism evidence="2 3">
    <name type="scientific">Aliiglaciecola litoralis</name>
    <dbReference type="NCBI Taxonomy" id="582857"/>
    <lineage>
        <taxon>Bacteria</taxon>
        <taxon>Pseudomonadati</taxon>
        <taxon>Pseudomonadota</taxon>
        <taxon>Gammaproteobacteria</taxon>
        <taxon>Alteromonadales</taxon>
        <taxon>Alteromonadaceae</taxon>
        <taxon>Aliiglaciecola</taxon>
    </lineage>
</organism>
<keyword evidence="3" id="KW-1185">Reference proteome</keyword>
<dbReference type="Proteomes" id="UP001500359">
    <property type="component" value="Unassembled WGS sequence"/>
</dbReference>